<feature type="transmembrane region" description="Helical" evidence="9">
    <location>
        <begin position="92"/>
        <end position="110"/>
    </location>
</feature>
<keyword evidence="3 9" id="KW-0645">Protease</keyword>
<dbReference type="HAMAP" id="MF_00161">
    <property type="entry name" value="LspA"/>
    <property type="match status" value="1"/>
</dbReference>
<reference evidence="12" key="1">
    <citation type="submission" date="2016-02" db="EMBL/GenBank/DDBJ databases">
        <authorList>
            <person name="Holder M.E."/>
            <person name="Ajami N.J."/>
            <person name="Petrosino J.F."/>
        </authorList>
    </citation>
    <scope>NUCLEOTIDE SEQUENCE [LARGE SCALE GENOMIC DNA]</scope>
    <source>
        <strain evidence="12">CCUG 45958</strain>
    </source>
</reference>
<feature type="transmembrane region" description="Helical" evidence="9">
    <location>
        <begin position="130"/>
        <end position="153"/>
    </location>
</feature>
<dbReference type="GO" id="GO:0005886">
    <property type="term" value="C:plasma membrane"/>
    <property type="evidence" value="ECO:0007669"/>
    <property type="project" value="UniProtKB-SubCell"/>
</dbReference>
<comment type="function">
    <text evidence="9">This protein specifically catalyzes the removal of signal peptides from prolipoproteins.</text>
</comment>
<evidence type="ECO:0000256" key="9">
    <source>
        <dbReference type="HAMAP-Rule" id="MF_00161"/>
    </source>
</evidence>
<dbReference type="GO" id="GO:0004190">
    <property type="term" value="F:aspartic-type endopeptidase activity"/>
    <property type="evidence" value="ECO:0007669"/>
    <property type="project" value="UniProtKB-UniRule"/>
</dbReference>
<evidence type="ECO:0000256" key="6">
    <source>
        <dbReference type="ARBA" id="ARBA00022801"/>
    </source>
</evidence>
<dbReference type="AlphaFoldDB" id="A0A109W3J3"/>
<evidence type="ECO:0000313" key="11">
    <source>
        <dbReference type="EMBL" id="AMD88803.1"/>
    </source>
</evidence>
<evidence type="ECO:0000256" key="2">
    <source>
        <dbReference type="ARBA" id="ARBA00022475"/>
    </source>
</evidence>
<dbReference type="STRING" id="44742.AXF13_00985"/>
<organism evidence="11 12">
    <name type="scientific">Desulfovibrio fairfieldensis</name>
    <dbReference type="NCBI Taxonomy" id="44742"/>
    <lineage>
        <taxon>Bacteria</taxon>
        <taxon>Pseudomonadati</taxon>
        <taxon>Thermodesulfobacteriota</taxon>
        <taxon>Desulfovibrionia</taxon>
        <taxon>Desulfovibrionales</taxon>
        <taxon>Desulfovibrionaceae</taxon>
        <taxon>Desulfovibrio</taxon>
    </lineage>
</organism>
<evidence type="ECO:0000256" key="8">
    <source>
        <dbReference type="ARBA" id="ARBA00023136"/>
    </source>
</evidence>
<proteinExistence type="inferred from homology"/>
<name>A0A109W3J3_9BACT</name>
<evidence type="ECO:0000256" key="10">
    <source>
        <dbReference type="RuleBase" id="RU004181"/>
    </source>
</evidence>
<keyword evidence="5 9" id="KW-0064">Aspartyl protease</keyword>
<comment type="pathway">
    <text evidence="9">Protein modification; lipoprotein biosynthesis (signal peptide cleavage).</text>
</comment>
<comment type="subcellular location">
    <subcellularLocation>
        <location evidence="9">Cell membrane</location>
        <topology evidence="9">Multi-pass membrane protein</topology>
    </subcellularLocation>
</comment>
<dbReference type="PANTHER" id="PTHR33695:SF1">
    <property type="entry name" value="LIPOPROTEIN SIGNAL PEPTIDASE"/>
    <property type="match status" value="1"/>
</dbReference>
<dbReference type="UniPathway" id="UPA00665"/>
<evidence type="ECO:0000256" key="5">
    <source>
        <dbReference type="ARBA" id="ARBA00022750"/>
    </source>
</evidence>
<protein>
    <recommendedName>
        <fullName evidence="9">Lipoprotein signal peptidase</fullName>
        <ecNumber evidence="9">3.4.23.36</ecNumber>
    </recommendedName>
    <alternativeName>
        <fullName evidence="9">Prolipoprotein signal peptidase</fullName>
    </alternativeName>
    <alternativeName>
        <fullName evidence="9">Signal peptidase II</fullName>
        <shortName evidence="9">SPase II</shortName>
    </alternativeName>
</protein>
<sequence length="176" mass="19756">MRRRYLILGGLAALAFVLDQLSKWWVMTAIPEHRPVVVIPGFFDLINIRNRGAAFGFLNRSDIEWQFWLFLAATVVAAWAIIALVRGSHHQPWLFAGLGLVLGGALGNLADRLRFRAVVDFLDFYWGDWHWPAFNVADMAICIGAFLACLVIWRKSPENARDGASDRDTSGTGRKA</sequence>
<dbReference type="NCBIfam" id="TIGR00077">
    <property type="entry name" value="lspA"/>
    <property type="match status" value="1"/>
</dbReference>
<evidence type="ECO:0000256" key="1">
    <source>
        <dbReference type="ARBA" id="ARBA00006139"/>
    </source>
</evidence>
<keyword evidence="12" id="KW-1185">Reference proteome</keyword>
<keyword evidence="4 9" id="KW-0812">Transmembrane</keyword>
<evidence type="ECO:0000256" key="4">
    <source>
        <dbReference type="ARBA" id="ARBA00022692"/>
    </source>
</evidence>
<evidence type="ECO:0000256" key="7">
    <source>
        <dbReference type="ARBA" id="ARBA00022989"/>
    </source>
</evidence>
<dbReference type="Proteomes" id="UP000069241">
    <property type="component" value="Chromosome"/>
</dbReference>
<dbReference type="EC" id="3.4.23.36" evidence="9"/>
<dbReference type="InterPro" id="IPR001872">
    <property type="entry name" value="Peptidase_A8"/>
</dbReference>
<dbReference type="RefSeq" id="WP_062251300.1">
    <property type="nucleotide sequence ID" value="NZ_CP014229.1"/>
</dbReference>
<dbReference type="Pfam" id="PF01252">
    <property type="entry name" value="Peptidase_A8"/>
    <property type="match status" value="1"/>
</dbReference>
<dbReference type="PRINTS" id="PR00781">
    <property type="entry name" value="LIPOSIGPTASE"/>
</dbReference>
<dbReference type="EMBL" id="CP014229">
    <property type="protein sequence ID" value="AMD88803.1"/>
    <property type="molecule type" value="Genomic_DNA"/>
</dbReference>
<feature type="active site" evidence="9">
    <location>
        <position position="120"/>
    </location>
</feature>
<comment type="caution">
    <text evidence="9">Lacks conserved residue(s) required for the propagation of feature annotation.</text>
</comment>
<comment type="similarity">
    <text evidence="1 9 10">Belongs to the peptidase A8 family.</text>
</comment>
<keyword evidence="8 9" id="KW-0472">Membrane</keyword>
<evidence type="ECO:0000313" key="12">
    <source>
        <dbReference type="Proteomes" id="UP000069241"/>
    </source>
</evidence>
<accession>A0A109W3J3</accession>
<dbReference type="GO" id="GO:0006508">
    <property type="term" value="P:proteolysis"/>
    <property type="evidence" value="ECO:0007669"/>
    <property type="project" value="UniProtKB-KW"/>
</dbReference>
<gene>
    <name evidence="9" type="primary">lspA</name>
    <name evidence="11" type="ORF">AXF13_00985</name>
</gene>
<feature type="active site" evidence="9">
    <location>
        <position position="138"/>
    </location>
</feature>
<comment type="catalytic activity">
    <reaction evidence="9">
        <text>Release of signal peptides from bacterial membrane prolipoproteins. Hydrolyzes -Xaa-Yaa-Zaa-|-(S,diacylglyceryl)Cys-, in which Xaa is hydrophobic (preferably Leu), and Yaa (Ala or Ser) and Zaa (Gly or Ala) have small, neutral side chains.</text>
        <dbReference type="EC" id="3.4.23.36"/>
    </reaction>
</comment>
<keyword evidence="2 9" id="KW-1003">Cell membrane</keyword>
<dbReference type="KEGG" id="dfi:AXF13_00985"/>
<keyword evidence="6 9" id="KW-0378">Hydrolase</keyword>
<keyword evidence="7 9" id="KW-1133">Transmembrane helix</keyword>
<feature type="transmembrane region" description="Helical" evidence="9">
    <location>
        <begin position="65"/>
        <end position="85"/>
    </location>
</feature>
<dbReference type="PANTHER" id="PTHR33695">
    <property type="entry name" value="LIPOPROTEIN SIGNAL PEPTIDASE"/>
    <property type="match status" value="1"/>
</dbReference>
<evidence type="ECO:0000256" key="3">
    <source>
        <dbReference type="ARBA" id="ARBA00022670"/>
    </source>
</evidence>